<comment type="caution">
    <text evidence="1">The sequence shown here is derived from an EMBL/GenBank/DDBJ whole genome shotgun (WGS) entry which is preliminary data.</text>
</comment>
<dbReference type="GeneID" id="19205845"/>
<dbReference type="OMA" id="TRCEERF"/>
<evidence type="ECO:0000313" key="2">
    <source>
        <dbReference type="Proteomes" id="UP000053558"/>
    </source>
</evidence>
<accession>A0A5M3MG73</accession>
<protein>
    <submittedName>
        <fullName evidence="1">Uncharacterized protein</fullName>
    </submittedName>
</protein>
<dbReference type="EMBL" id="JH711583">
    <property type="protein sequence ID" value="EIW77615.1"/>
    <property type="molecule type" value="Genomic_DNA"/>
</dbReference>
<dbReference type="KEGG" id="cput:CONPUDRAFT_167739"/>
<dbReference type="RefSeq" id="XP_007772003.1">
    <property type="nucleotide sequence ID" value="XM_007773813.1"/>
</dbReference>
<proteinExistence type="predicted"/>
<gene>
    <name evidence="1" type="ORF">CONPUDRAFT_167739</name>
</gene>
<sequence length="376" mass="42935">MSGMLIPILKWVGSMAAKAYWNAIQRGAAGPPADRIDEVLKGQEQIITEIENLSIKIEIVHAMKLILYWTKRLGEIMTEMKKSGKINVDNQNYQELLRALRSESDGVRYQTFSIHTAIMGTPNNPLGGDALSTWHKQAYNKLSDQSNFDYHMSDYVKELNGRITPVAYLLRQALILSMFTAGTEDDAESLRAECQTRCSQMVDTLYGTHYPPALRFLKPSFEDPGKQLGTQYFWFKQKDKDGYYLVMQDFYIPSLGSFNRAINRKDPEVWAFTLKQNAHELGPMQLISAWANHGNQRIRRHWRWAQEGWKGAWEYEFSTDNSSDSDEVLFKLIPLQASEAGSEPALRLIPYSTNKAAVRDKNGTFDLVFIPSKISL</sequence>
<dbReference type="OrthoDB" id="2787226at2759"/>
<organism evidence="1 2">
    <name type="scientific">Coniophora puteana (strain RWD-64-598)</name>
    <name type="common">Brown rot fungus</name>
    <dbReference type="NCBI Taxonomy" id="741705"/>
    <lineage>
        <taxon>Eukaryota</taxon>
        <taxon>Fungi</taxon>
        <taxon>Dikarya</taxon>
        <taxon>Basidiomycota</taxon>
        <taxon>Agaricomycotina</taxon>
        <taxon>Agaricomycetes</taxon>
        <taxon>Agaricomycetidae</taxon>
        <taxon>Boletales</taxon>
        <taxon>Coniophorineae</taxon>
        <taxon>Coniophoraceae</taxon>
        <taxon>Coniophora</taxon>
    </lineage>
</organism>
<dbReference type="Proteomes" id="UP000053558">
    <property type="component" value="Unassembled WGS sequence"/>
</dbReference>
<name>A0A5M3MG73_CONPW</name>
<evidence type="ECO:0000313" key="1">
    <source>
        <dbReference type="EMBL" id="EIW77615.1"/>
    </source>
</evidence>
<keyword evidence="2" id="KW-1185">Reference proteome</keyword>
<dbReference type="AlphaFoldDB" id="A0A5M3MG73"/>
<reference evidence="2" key="1">
    <citation type="journal article" date="2012" name="Science">
        <title>The Paleozoic origin of enzymatic lignin decomposition reconstructed from 31 fungal genomes.</title>
        <authorList>
            <person name="Floudas D."/>
            <person name="Binder M."/>
            <person name="Riley R."/>
            <person name="Barry K."/>
            <person name="Blanchette R.A."/>
            <person name="Henrissat B."/>
            <person name="Martinez A.T."/>
            <person name="Otillar R."/>
            <person name="Spatafora J.W."/>
            <person name="Yadav J.S."/>
            <person name="Aerts A."/>
            <person name="Benoit I."/>
            <person name="Boyd A."/>
            <person name="Carlson A."/>
            <person name="Copeland A."/>
            <person name="Coutinho P.M."/>
            <person name="de Vries R.P."/>
            <person name="Ferreira P."/>
            <person name="Findley K."/>
            <person name="Foster B."/>
            <person name="Gaskell J."/>
            <person name="Glotzer D."/>
            <person name="Gorecki P."/>
            <person name="Heitman J."/>
            <person name="Hesse C."/>
            <person name="Hori C."/>
            <person name="Igarashi K."/>
            <person name="Jurgens J.A."/>
            <person name="Kallen N."/>
            <person name="Kersten P."/>
            <person name="Kohler A."/>
            <person name="Kuees U."/>
            <person name="Kumar T.K.A."/>
            <person name="Kuo A."/>
            <person name="LaButti K."/>
            <person name="Larrondo L.F."/>
            <person name="Lindquist E."/>
            <person name="Ling A."/>
            <person name="Lombard V."/>
            <person name="Lucas S."/>
            <person name="Lundell T."/>
            <person name="Martin R."/>
            <person name="McLaughlin D.J."/>
            <person name="Morgenstern I."/>
            <person name="Morin E."/>
            <person name="Murat C."/>
            <person name="Nagy L.G."/>
            <person name="Nolan M."/>
            <person name="Ohm R.A."/>
            <person name="Patyshakuliyeva A."/>
            <person name="Rokas A."/>
            <person name="Ruiz-Duenas F.J."/>
            <person name="Sabat G."/>
            <person name="Salamov A."/>
            <person name="Samejima M."/>
            <person name="Schmutz J."/>
            <person name="Slot J.C."/>
            <person name="St John F."/>
            <person name="Stenlid J."/>
            <person name="Sun H."/>
            <person name="Sun S."/>
            <person name="Syed K."/>
            <person name="Tsang A."/>
            <person name="Wiebenga A."/>
            <person name="Young D."/>
            <person name="Pisabarro A."/>
            <person name="Eastwood D.C."/>
            <person name="Martin F."/>
            <person name="Cullen D."/>
            <person name="Grigoriev I.V."/>
            <person name="Hibbett D.S."/>
        </authorList>
    </citation>
    <scope>NUCLEOTIDE SEQUENCE [LARGE SCALE GENOMIC DNA]</scope>
    <source>
        <strain evidence="2">RWD-64-598 SS2</strain>
    </source>
</reference>